<evidence type="ECO:0000313" key="2">
    <source>
        <dbReference type="EMBL" id="EJW91430.1"/>
    </source>
</evidence>
<evidence type="ECO:0000256" key="1">
    <source>
        <dbReference type="SAM" id="MobiDB-lite"/>
    </source>
</evidence>
<name>J9BV24_9ZZZZ</name>
<reference evidence="2" key="1">
    <citation type="journal article" date="2012" name="PLoS ONE">
        <title>Gene sets for utilization of primary and secondary nutrition supplies in the distal gut of endangered iberian lynx.</title>
        <authorList>
            <person name="Alcaide M."/>
            <person name="Messina E."/>
            <person name="Richter M."/>
            <person name="Bargiela R."/>
            <person name="Peplies J."/>
            <person name="Huws S.A."/>
            <person name="Newbold C.J."/>
            <person name="Golyshin P.N."/>
            <person name="Simon M.A."/>
            <person name="Lopez G."/>
            <person name="Yakimov M.M."/>
            <person name="Ferrer M."/>
        </authorList>
    </citation>
    <scope>NUCLEOTIDE SEQUENCE</scope>
</reference>
<comment type="caution">
    <text evidence="2">The sequence shown here is derived from an EMBL/GenBank/DDBJ whole genome shotgun (WGS) entry which is preliminary data.</text>
</comment>
<sequence length="347" mass="39451">MRAKREIINVLTKNDFLMNIETAKQINLADYLHSLGYSPVKQQGINLWYKSPLREETEASFKVNTERNLWYDFGLGKGGGIIELAAHLYATDHVPYLLERIAEQTPHVHPVSFSFGKQDSFGPSFQQLEIVALSSPALLAYLQGRGIDLELAKRECREARYTHNGKRYFAIAFPNSSGGVEVRNPYFKGCIAPKEISHIKQSGKARTTCYVFEGFMDYLSFLTLRQESCPNYPELDGQDYIVLNSVSNVNKALYPLGSYERIHCFFDNDHAGLEALRQIRMEYGRDRYIRDASQIYGGCKDLNEYLQQQRAGKQAEAIRMKTETASRQKGKEATGEEPAKRGRGLSM</sequence>
<feature type="compositionally biased region" description="Basic and acidic residues" evidence="1">
    <location>
        <begin position="316"/>
        <end position="340"/>
    </location>
</feature>
<dbReference type="Pfam" id="PF13155">
    <property type="entry name" value="Toprim_2"/>
    <property type="match status" value="1"/>
</dbReference>
<organism evidence="2">
    <name type="scientific">gut metagenome</name>
    <dbReference type="NCBI Taxonomy" id="749906"/>
    <lineage>
        <taxon>unclassified sequences</taxon>
        <taxon>metagenomes</taxon>
        <taxon>organismal metagenomes</taxon>
    </lineage>
</organism>
<feature type="region of interest" description="Disordered" evidence="1">
    <location>
        <begin position="316"/>
        <end position="347"/>
    </location>
</feature>
<dbReference type="SUPFAM" id="SSF56731">
    <property type="entry name" value="DNA primase core"/>
    <property type="match status" value="1"/>
</dbReference>
<dbReference type="Gene3D" id="3.90.580.10">
    <property type="entry name" value="Zinc finger, CHC2-type domain"/>
    <property type="match status" value="1"/>
</dbReference>
<dbReference type="InterPro" id="IPR036977">
    <property type="entry name" value="DNA_primase_Znf_CHC2"/>
</dbReference>
<protein>
    <submittedName>
        <fullName evidence="2">Mobilizable transposon, excision protein</fullName>
    </submittedName>
</protein>
<dbReference type="SUPFAM" id="SSF57783">
    <property type="entry name" value="Zinc beta-ribbon"/>
    <property type="match status" value="1"/>
</dbReference>
<dbReference type="AlphaFoldDB" id="J9BV24"/>
<proteinExistence type="predicted"/>
<gene>
    <name evidence="2" type="ORF">EVA_20462</name>
</gene>
<dbReference type="GO" id="GO:0003677">
    <property type="term" value="F:DNA binding"/>
    <property type="evidence" value="ECO:0007669"/>
    <property type="project" value="InterPro"/>
</dbReference>
<accession>J9BV24</accession>
<dbReference type="GO" id="GO:0006260">
    <property type="term" value="P:DNA replication"/>
    <property type="evidence" value="ECO:0007669"/>
    <property type="project" value="InterPro"/>
</dbReference>
<dbReference type="Gene3D" id="3.40.1360.10">
    <property type="match status" value="1"/>
</dbReference>
<dbReference type="GO" id="GO:0008270">
    <property type="term" value="F:zinc ion binding"/>
    <property type="evidence" value="ECO:0007669"/>
    <property type="project" value="InterPro"/>
</dbReference>
<dbReference type="EMBL" id="AMCI01008185">
    <property type="protein sequence ID" value="EJW91430.1"/>
    <property type="molecule type" value="Genomic_DNA"/>
</dbReference>